<evidence type="ECO:0000256" key="1">
    <source>
        <dbReference type="ARBA" id="ARBA00022729"/>
    </source>
</evidence>
<evidence type="ECO:0000256" key="2">
    <source>
        <dbReference type="ARBA" id="ARBA00022737"/>
    </source>
</evidence>
<gene>
    <name evidence="5" type="ORF">H7C19_18920</name>
</gene>
<dbReference type="EMBL" id="JACJVP010000030">
    <property type="protein sequence ID" value="MBB6672759.1"/>
    <property type="molecule type" value="Genomic_DNA"/>
</dbReference>
<dbReference type="AlphaFoldDB" id="A0A7X0VHK7"/>
<keyword evidence="3" id="KW-0325">Glycoprotein</keyword>
<protein>
    <recommendedName>
        <fullName evidence="7">6-bladed beta-propeller</fullName>
    </recommendedName>
</protein>
<dbReference type="PANTHER" id="PTHR10680:SF38">
    <property type="entry name" value="BLL1368 PROTEIN"/>
    <property type="match status" value="1"/>
</dbReference>
<evidence type="ECO:0000256" key="3">
    <source>
        <dbReference type="ARBA" id="ARBA00023180"/>
    </source>
</evidence>
<keyword evidence="1" id="KW-0732">Signal</keyword>
<dbReference type="PROSITE" id="PS51125">
    <property type="entry name" value="NHL"/>
    <property type="match status" value="1"/>
</dbReference>
<dbReference type="Gene3D" id="2.120.10.30">
    <property type="entry name" value="TolB, C-terminal domain"/>
    <property type="match status" value="1"/>
</dbReference>
<dbReference type="InterPro" id="IPR001258">
    <property type="entry name" value="NHL_repeat"/>
</dbReference>
<evidence type="ECO:0008006" key="7">
    <source>
        <dbReference type="Google" id="ProtNLM"/>
    </source>
</evidence>
<dbReference type="SUPFAM" id="SSF101898">
    <property type="entry name" value="NHL repeat"/>
    <property type="match status" value="1"/>
</dbReference>
<dbReference type="Pfam" id="PF01436">
    <property type="entry name" value="NHL"/>
    <property type="match status" value="1"/>
</dbReference>
<name>A0A7X0VHK7_9BACL</name>
<accession>A0A7X0VHK7</accession>
<sequence length="302" mass="34031">MGNETRSYEVVSNWAKLPEGRSFGYTHGIEVDANNRYYVFHTGSPAMYVFDEEGNFLNAWGEEFAGGAHGCYLHREADGERFYLTDTARSEVIKTDLEGNVLLRIGTPDLPDVYDAERLFVPTDVAVGPGGLIYVADGYGQSYIHVYDQEGHYIKSWGGKGNGEGQLDCPHGVSVDYRHDEPEIYVADRGNNRIQVFTLEGRHKRFVTEEMRMPDSFFYYGDEVVFPDLLSRVTVLDKDDKLIVHLGDDPEASKQEGWPNLPNDYYRADRFSSPHGVCADAAGNLYVAEWTQDGRVTKLVRG</sequence>
<evidence type="ECO:0000313" key="5">
    <source>
        <dbReference type="EMBL" id="MBB6672759.1"/>
    </source>
</evidence>
<reference evidence="5 6" key="1">
    <citation type="submission" date="2020-08" db="EMBL/GenBank/DDBJ databases">
        <title>Cohnella phylogeny.</title>
        <authorList>
            <person name="Dunlap C."/>
        </authorList>
    </citation>
    <scope>NUCLEOTIDE SEQUENCE [LARGE SCALE GENOMIC DNA]</scope>
    <source>
        <strain evidence="5 6">DSM 28246</strain>
    </source>
</reference>
<dbReference type="RefSeq" id="WP_185670609.1">
    <property type="nucleotide sequence ID" value="NZ_JACJVP010000030.1"/>
</dbReference>
<dbReference type="InterPro" id="IPR011042">
    <property type="entry name" value="6-blade_b-propeller_TolB-like"/>
</dbReference>
<proteinExistence type="predicted"/>
<dbReference type="Proteomes" id="UP000547209">
    <property type="component" value="Unassembled WGS sequence"/>
</dbReference>
<organism evidence="5 6">
    <name type="scientific">Cohnella nanjingensis</name>
    <dbReference type="NCBI Taxonomy" id="1387779"/>
    <lineage>
        <taxon>Bacteria</taxon>
        <taxon>Bacillati</taxon>
        <taxon>Bacillota</taxon>
        <taxon>Bacilli</taxon>
        <taxon>Bacillales</taxon>
        <taxon>Paenibacillaceae</taxon>
        <taxon>Cohnella</taxon>
    </lineage>
</organism>
<evidence type="ECO:0000313" key="6">
    <source>
        <dbReference type="Proteomes" id="UP000547209"/>
    </source>
</evidence>
<keyword evidence="6" id="KW-1185">Reference proteome</keyword>
<comment type="caution">
    <text evidence="5">The sequence shown here is derived from an EMBL/GenBank/DDBJ whole genome shotgun (WGS) entry which is preliminary data.</text>
</comment>
<evidence type="ECO:0000256" key="4">
    <source>
        <dbReference type="PROSITE-ProRule" id="PRU00504"/>
    </source>
</evidence>
<dbReference type="PANTHER" id="PTHR10680">
    <property type="entry name" value="PEPTIDYL-GLYCINE ALPHA-AMIDATING MONOOXYGENASE"/>
    <property type="match status" value="1"/>
</dbReference>
<feature type="repeat" description="NHL" evidence="4">
    <location>
        <begin position="158"/>
        <end position="200"/>
    </location>
</feature>
<keyword evidence="2" id="KW-0677">Repeat</keyword>